<sequence>MTDPLCIVATITPRPEHLAAARAAILGIVPETVAEPGCRTFRLLEGGDGRLRLYEEWTGEDALEAHHAKDYTRAVFAAYEDWLAEPVDIVRLSRLA</sequence>
<keyword evidence="3" id="KW-1185">Reference proteome</keyword>
<dbReference type="RefSeq" id="WP_106160018.1">
    <property type="nucleotide sequence ID" value="NZ_PVTT01000001.1"/>
</dbReference>
<keyword evidence="2" id="KW-0503">Monooxygenase</keyword>
<dbReference type="Proteomes" id="UP000238801">
    <property type="component" value="Unassembled WGS sequence"/>
</dbReference>
<evidence type="ECO:0000313" key="3">
    <source>
        <dbReference type="Proteomes" id="UP000238801"/>
    </source>
</evidence>
<evidence type="ECO:0000259" key="1">
    <source>
        <dbReference type="PROSITE" id="PS51725"/>
    </source>
</evidence>
<dbReference type="InterPro" id="IPR050744">
    <property type="entry name" value="AI-2_Isomerase_LsrG"/>
</dbReference>
<dbReference type="Pfam" id="PF03992">
    <property type="entry name" value="ABM"/>
    <property type="match status" value="1"/>
</dbReference>
<dbReference type="AlphaFoldDB" id="A0A2T0X9N7"/>
<dbReference type="PANTHER" id="PTHR33336">
    <property type="entry name" value="QUINOL MONOOXYGENASE YGIN-RELATED"/>
    <property type="match status" value="1"/>
</dbReference>
<reference evidence="2 3" key="1">
    <citation type="submission" date="2018-03" db="EMBL/GenBank/DDBJ databases">
        <title>Genomic Encyclopedia of Archaeal and Bacterial Type Strains, Phase II (KMG-II): from individual species to whole genera.</title>
        <authorList>
            <person name="Goeker M."/>
        </authorList>
    </citation>
    <scope>NUCLEOTIDE SEQUENCE [LARGE SCALE GENOMIC DNA]</scope>
    <source>
        <strain evidence="2 3">DSM 29318</strain>
    </source>
</reference>
<gene>
    <name evidence="2" type="ORF">BCF33_1283</name>
</gene>
<protein>
    <submittedName>
        <fullName evidence="2">Quinol monooxygenase YgiN</fullName>
    </submittedName>
</protein>
<dbReference type="GO" id="GO:0004497">
    <property type="term" value="F:monooxygenase activity"/>
    <property type="evidence" value="ECO:0007669"/>
    <property type="project" value="UniProtKB-KW"/>
</dbReference>
<name>A0A2T0X9N7_9RHOB</name>
<dbReference type="SUPFAM" id="SSF54909">
    <property type="entry name" value="Dimeric alpha+beta barrel"/>
    <property type="match status" value="1"/>
</dbReference>
<accession>A0A2T0X9N7</accession>
<dbReference type="InterPro" id="IPR007138">
    <property type="entry name" value="ABM_dom"/>
</dbReference>
<dbReference type="EMBL" id="PVTT01000001">
    <property type="protein sequence ID" value="PRY95661.1"/>
    <property type="molecule type" value="Genomic_DNA"/>
</dbReference>
<dbReference type="OrthoDB" id="287932at2"/>
<dbReference type="Gene3D" id="3.30.70.100">
    <property type="match status" value="1"/>
</dbReference>
<proteinExistence type="predicted"/>
<organism evidence="2 3">
    <name type="scientific">Hasllibacter halocynthiae</name>
    <dbReference type="NCBI Taxonomy" id="595589"/>
    <lineage>
        <taxon>Bacteria</taxon>
        <taxon>Pseudomonadati</taxon>
        <taxon>Pseudomonadota</taxon>
        <taxon>Alphaproteobacteria</taxon>
        <taxon>Rhodobacterales</taxon>
        <taxon>Roseobacteraceae</taxon>
        <taxon>Hasllibacter</taxon>
    </lineage>
</organism>
<dbReference type="PROSITE" id="PS51725">
    <property type="entry name" value="ABM"/>
    <property type="match status" value="1"/>
</dbReference>
<evidence type="ECO:0000313" key="2">
    <source>
        <dbReference type="EMBL" id="PRY95661.1"/>
    </source>
</evidence>
<dbReference type="PANTHER" id="PTHR33336:SF15">
    <property type="entry name" value="ABM DOMAIN-CONTAINING PROTEIN"/>
    <property type="match status" value="1"/>
</dbReference>
<feature type="domain" description="ABM" evidence="1">
    <location>
        <begin position="5"/>
        <end position="92"/>
    </location>
</feature>
<keyword evidence="2" id="KW-0560">Oxidoreductase</keyword>
<comment type="caution">
    <text evidence="2">The sequence shown here is derived from an EMBL/GenBank/DDBJ whole genome shotgun (WGS) entry which is preliminary data.</text>
</comment>
<dbReference type="InterPro" id="IPR011008">
    <property type="entry name" value="Dimeric_a/b-barrel"/>
</dbReference>